<gene>
    <name evidence="1" type="ORF">ES676_03390</name>
</gene>
<dbReference type="EMBL" id="VSKM01000003">
    <property type="protein sequence ID" value="TYB77521.1"/>
    <property type="molecule type" value="Genomic_DNA"/>
</dbReference>
<name>A0A8H2QK96_9FLAO</name>
<dbReference type="PROSITE" id="PS51257">
    <property type="entry name" value="PROKAR_LIPOPROTEIN"/>
    <property type="match status" value="1"/>
</dbReference>
<dbReference type="AlphaFoldDB" id="A0A8H2QK96"/>
<sequence>MKSILLPLLFLTVLISCKQNTTPEVAAPNATNIVNEAIKIAGGDTILTSTLTFKFRDKTYIAVRDGGAFTLNRTFIDSVGTIRDVLSNTRFERFVNNEVVKVPDSLVDTYSNAVNSVHYFSILPVGLNDGAVYKTYLDTVTINKKSYHKIKVTFSEENGGDDFDDVFVYWFSTEDYKLDYLAYQYHVNGGGIRFREAFNERYINGARIVDYNNYKPETIDINIETIDALFKNKKLQLLSKIELENVSVE</sequence>
<protein>
    <submittedName>
        <fullName evidence="1">Deoxyribose-phosphate aldolase</fullName>
    </submittedName>
</protein>
<evidence type="ECO:0000313" key="2">
    <source>
        <dbReference type="Proteomes" id="UP000323324"/>
    </source>
</evidence>
<dbReference type="Pfam" id="PF20113">
    <property type="entry name" value="DUF6503"/>
    <property type="match status" value="1"/>
</dbReference>
<accession>A0A8H2QK96</accession>
<organism evidence="1 2">
    <name type="scientific">Bizionia saleffrena</name>
    <dbReference type="NCBI Taxonomy" id="291189"/>
    <lineage>
        <taxon>Bacteria</taxon>
        <taxon>Pseudomonadati</taxon>
        <taxon>Bacteroidota</taxon>
        <taxon>Flavobacteriia</taxon>
        <taxon>Flavobacteriales</taxon>
        <taxon>Flavobacteriaceae</taxon>
        <taxon>Bizionia</taxon>
    </lineage>
</organism>
<dbReference type="RefSeq" id="WP_148368809.1">
    <property type="nucleotide sequence ID" value="NZ_VSKM01000003.1"/>
</dbReference>
<keyword evidence="2" id="KW-1185">Reference proteome</keyword>
<comment type="caution">
    <text evidence="1">The sequence shown here is derived from an EMBL/GenBank/DDBJ whole genome shotgun (WGS) entry which is preliminary data.</text>
</comment>
<evidence type="ECO:0000313" key="1">
    <source>
        <dbReference type="EMBL" id="TYB77521.1"/>
    </source>
</evidence>
<dbReference type="Proteomes" id="UP000323324">
    <property type="component" value="Unassembled WGS sequence"/>
</dbReference>
<dbReference type="InterPro" id="IPR045444">
    <property type="entry name" value="DUF6503"/>
</dbReference>
<proteinExistence type="predicted"/>
<reference evidence="1 2" key="1">
    <citation type="submission" date="2019-08" db="EMBL/GenBank/DDBJ databases">
        <title>Genomes of Antarctic Bizionia species.</title>
        <authorList>
            <person name="Bowman J.P."/>
        </authorList>
    </citation>
    <scope>NUCLEOTIDE SEQUENCE [LARGE SCALE GENOMIC DNA]</scope>
    <source>
        <strain evidence="1 2">HFD</strain>
    </source>
</reference>